<dbReference type="InterPro" id="IPR036188">
    <property type="entry name" value="FAD/NAD-bd_sf"/>
</dbReference>
<dbReference type="AlphaFoldDB" id="A0A174GLI7"/>
<dbReference type="EMBL" id="CYZU01000025">
    <property type="protein sequence ID" value="CUO61886.1"/>
    <property type="molecule type" value="Genomic_DNA"/>
</dbReference>
<accession>A0A174GLI7</accession>
<proteinExistence type="predicted"/>
<gene>
    <name evidence="7" type="ORF">ERS852491_02754</name>
</gene>
<keyword evidence="4" id="KW-0408">Iron</keyword>
<feature type="transmembrane region" description="Helical" evidence="6">
    <location>
        <begin position="21"/>
        <end position="38"/>
    </location>
</feature>
<evidence type="ECO:0000256" key="6">
    <source>
        <dbReference type="SAM" id="Phobius"/>
    </source>
</evidence>
<keyword evidence="6" id="KW-0472">Membrane</keyword>
<evidence type="ECO:0000313" key="8">
    <source>
        <dbReference type="Proteomes" id="UP000095544"/>
    </source>
</evidence>
<evidence type="ECO:0000256" key="5">
    <source>
        <dbReference type="ARBA" id="ARBA00023014"/>
    </source>
</evidence>
<evidence type="ECO:0000313" key="7">
    <source>
        <dbReference type="EMBL" id="CUO61886.1"/>
    </source>
</evidence>
<name>A0A174GLI7_9FIRM</name>
<dbReference type="STRING" id="39482.ERS852491_02754"/>
<dbReference type="GO" id="GO:0051539">
    <property type="term" value="F:4 iron, 4 sulfur cluster binding"/>
    <property type="evidence" value="ECO:0007669"/>
    <property type="project" value="UniProtKB-KW"/>
</dbReference>
<dbReference type="GO" id="GO:0016491">
    <property type="term" value="F:oxidoreductase activity"/>
    <property type="evidence" value="ECO:0007669"/>
    <property type="project" value="UniProtKB-KW"/>
</dbReference>
<reference evidence="7 8" key="1">
    <citation type="submission" date="2015-09" db="EMBL/GenBank/DDBJ databases">
        <authorList>
            <consortium name="Pathogen Informatics"/>
        </authorList>
    </citation>
    <scope>NUCLEOTIDE SEQUENCE [LARGE SCALE GENOMIC DNA]</scope>
    <source>
        <strain evidence="7 8">2789STDY5834876</strain>
    </source>
</reference>
<dbReference type="RefSeq" id="WP_055153660.1">
    <property type="nucleotide sequence ID" value="NZ_CYZU01000025.1"/>
</dbReference>
<dbReference type="PANTHER" id="PTHR43498">
    <property type="entry name" value="FERREDOXIN:COB-COM HETERODISULFIDE REDUCTASE SUBUNIT A"/>
    <property type="match status" value="1"/>
</dbReference>
<keyword evidence="1" id="KW-0004">4Fe-4S</keyword>
<keyword evidence="6" id="KW-1133">Transmembrane helix</keyword>
<evidence type="ECO:0000256" key="2">
    <source>
        <dbReference type="ARBA" id="ARBA00022723"/>
    </source>
</evidence>
<evidence type="ECO:0000256" key="1">
    <source>
        <dbReference type="ARBA" id="ARBA00022485"/>
    </source>
</evidence>
<keyword evidence="3" id="KW-0560">Oxidoreductase</keyword>
<dbReference type="InterPro" id="IPR039650">
    <property type="entry name" value="HdrA-like"/>
</dbReference>
<keyword evidence="6" id="KW-0812">Transmembrane</keyword>
<keyword evidence="2" id="KW-0479">Metal-binding</keyword>
<feature type="transmembrane region" description="Helical" evidence="6">
    <location>
        <begin position="50"/>
        <end position="68"/>
    </location>
</feature>
<evidence type="ECO:0000256" key="3">
    <source>
        <dbReference type="ARBA" id="ARBA00023002"/>
    </source>
</evidence>
<dbReference type="SUPFAM" id="SSF51905">
    <property type="entry name" value="FAD/NAD(P)-binding domain"/>
    <property type="match status" value="1"/>
</dbReference>
<dbReference type="Gene3D" id="3.50.50.60">
    <property type="entry name" value="FAD/NAD(P)-binding domain"/>
    <property type="match status" value="1"/>
</dbReference>
<dbReference type="PANTHER" id="PTHR43498:SF1">
    <property type="entry name" value="COB--COM HETERODISULFIDE REDUCTASE IRON-SULFUR SUBUNIT A"/>
    <property type="match status" value="1"/>
</dbReference>
<organism evidence="7 8">
    <name type="scientific">Faecalicatena contorta</name>
    <dbReference type="NCBI Taxonomy" id="39482"/>
    <lineage>
        <taxon>Bacteria</taxon>
        <taxon>Bacillati</taxon>
        <taxon>Bacillota</taxon>
        <taxon>Clostridia</taxon>
        <taxon>Lachnospirales</taxon>
        <taxon>Lachnospiraceae</taxon>
        <taxon>Faecalicatena</taxon>
    </lineage>
</organism>
<protein>
    <submittedName>
        <fullName evidence="7">Anaerobic glycerol-3-phosphate dehydrogenase subunit B</fullName>
    </submittedName>
</protein>
<dbReference type="Proteomes" id="UP000095544">
    <property type="component" value="Unassembled WGS sequence"/>
</dbReference>
<evidence type="ECO:0000256" key="4">
    <source>
        <dbReference type="ARBA" id="ARBA00023004"/>
    </source>
</evidence>
<keyword evidence="5" id="KW-0411">Iron-sulfur</keyword>
<dbReference type="OrthoDB" id="9759982at2"/>
<dbReference type="GO" id="GO:0046872">
    <property type="term" value="F:metal ion binding"/>
    <property type="evidence" value="ECO:0007669"/>
    <property type="project" value="UniProtKB-KW"/>
</dbReference>
<dbReference type="Pfam" id="PF12831">
    <property type="entry name" value="FAD_oxidored"/>
    <property type="match status" value="2"/>
</dbReference>
<sequence length="398" mass="44169">MDKNCMIESEKKVPVLGKYDVVVVGGGIAGVSAALAAARNGSKVLLAEKMFGLGGLATLGLIVVYLPICDGMGRQVCYGIAEELLYLSIKHGWEDRYPCAWLEEGREEERKKQRFEVQYNGQVFAILMEQLLRKEGVEILYGTAVCGADYEDGTIRGIFIENKSGRLYISGDSFVDASGDADLCALVDEKVGLHEEGNPLAAWYYETIDGEYKLRVFGVSDLVRSREEAPVISKKRYLGLDGRELSEMVCASHNKILEDYLKKGSVSRRHALSTLASIPMIRMTRGLKGVYELSEEDVFRRFPDSEGLISDWRRRGPVYEIPFSSLHGSKCRNLAAAGRCVSAKGDMWDIMRVIPPCAVTGEAAGLAASISTDFRHIDMDLLQHKLRNNQVKLHIDEI</sequence>